<protein>
    <recommendedName>
        <fullName evidence="2">Acyltransferase 3 domain-containing protein</fullName>
    </recommendedName>
</protein>
<dbReference type="OrthoDB" id="5819582at2759"/>
<gene>
    <name evidence="3" type="ORF">K490DRAFT_398</name>
</gene>
<dbReference type="EMBL" id="ML978737">
    <property type="protein sequence ID" value="KAF2084789.1"/>
    <property type="molecule type" value="Genomic_DNA"/>
</dbReference>
<feature type="transmembrane region" description="Helical" evidence="1">
    <location>
        <begin position="62"/>
        <end position="81"/>
    </location>
</feature>
<feature type="non-terminal residue" evidence="3">
    <location>
        <position position="467"/>
    </location>
</feature>
<comment type="caution">
    <text evidence="3">The sequence shown here is derived from an EMBL/GenBank/DDBJ whole genome shotgun (WGS) entry which is preliminary data.</text>
</comment>
<keyword evidence="1" id="KW-1133">Transmembrane helix</keyword>
<dbReference type="GO" id="GO:0016747">
    <property type="term" value="F:acyltransferase activity, transferring groups other than amino-acyl groups"/>
    <property type="evidence" value="ECO:0007669"/>
    <property type="project" value="InterPro"/>
</dbReference>
<accession>A0A9P4HN90</accession>
<feature type="transmembrane region" description="Helical" evidence="1">
    <location>
        <begin position="368"/>
        <end position="386"/>
    </location>
</feature>
<reference evidence="3" key="1">
    <citation type="journal article" date="2020" name="Stud. Mycol.">
        <title>101 Dothideomycetes genomes: a test case for predicting lifestyles and emergence of pathogens.</title>
        <authorList>
            <person name="Haridas S."/>
            <person name="Albert R."/>
            <person name="Binder M."/>
            <person name="Bloem J."/>
            <person name="Labutti K."/>
            <person name="Salamov A."/>
            <person name="Andreopoulos B."/>
            <person name="Baker S."/>
            <person name="Barry K."/>
            <person name="Bills G."/>
            <person name="Bluhm B."/>
            <person name="Cannon C."/>
            <person name="Castanera R."/>
            <person name="Culley D."/>
            <person name="Daum C."/>
            <person name="Ezra D."/>
            <person name="Gonzalez J."/>
            <person name="Henrissat B."/>
            <person name="Kuo A."/>
            <person name="Liang C."/>
            <person name="Lipzen A."/>
            <person name="Lutzoni F."/>
            <person name="Magnuson J."/>
            <person name="Mondo S."/>
            <person name="Nolan M."/>
            <person name="Ohm R."/>
            <person name="Pangilinan J."/>
            <person name="Park H.-J."/>
            <person name="Ramirez L."/>
            <person name="Alfaro M."/>
            <person name="Sun H."/>
            <person name="Tritt A."/>
            <person name="Yoshinaga Y."/>
            <person name="Zwiers L.-H."/>
            <person name="Turgeon B."/>
            <person name="Goodwin S."/>
            <person name="Spatafora J."/>
            <person name="Crous P."/>
            <person name="Grigoriev I."/>
        </authorList>
    </citation>
    <scope>NUCLEOTIDE SEQUENCE</scope>
    <source>
        <strain evidence="3">CBS 121410</strain>
    </source>
</reference>
<evidence type="ECO:0000256" key="1">
    <source>
        <dbReference type="SAM" id="Phobius"/>
    </source>
</evidence>
<organism evidence="3 4">
    <name type="scientific">Saccharata proteae CBS 121410</name>
    <dbReference type="NCBI Taxonomy" id="1314787"/>
    <lineage>
        <taxon>Eukaryota</taxon>
        <taxon>Fungi</taxon>
        <taxon>Dikarya</taxon>
        <taxon>Ascomycota</taxon>
        <taxon>Pezizomycotina</taxon>
        <taxon>Dothideomycetes</taxon>
        <taxon>Dothideomycetes incertae sedis</taxon>
        <taxon>Botryosphaeriales</taxon>
        <taxon>Saccharataceae</taxon>
        <taxon>Saccharata</taxon>
    </lineage>
</organism>
<keyword evidence="1" id="KW-0812">Transmembrane</keyword>
<feature type="transmembrane region" description="Helical" evidence="1">
    <location>
        <begin position="421"/>
        <end position="442"/>
    </location>
</feature>
<evidence type="ECO:0000259" key="2">
    <source>
        <dbReference type="Pfam" id="PF01757"/>
    </source>
</evidence>
<name>A0A9P4HN90_9PEZI</name>
<dbReference type="AlphaFoldDB" id="A0A9P4HN90"/>
<feature type="transmembrane region" description="Helical" evidence="1">
    <location>
        <begin position="189"/>
        <end position="209"/>
    </location>
</feature>
<keyword evidence="1" id="KW-0472">Membrane</keyword>
<feature type="non-terminal residue" evidence="3">
    <location>
        <position position="1"/>
    </location>
</feature>
<sequence>EAEAPEQLHNLATLDGIRGFACFFVFNFHYLFTYTPTSSRGYGIDPSGQTNAYFHQLPFVRLLYAGRAMVSVFFVLSGYVLSRKPLSAARSGHYDAQLQSLSSSIFRRGLRLFLPTIISTFMVFLALRAGGFIKATSIAADGVTLSFVEHHPLMYPTLREQWWDYWRFVSMYVDFTNFNEWYNLYDPHVWTIPLEFRASIVLFVTLIALSRAKTAWRLGLLCAFISFCIRWSRFECVLFLSGMLISEIDLINNTWGSKSTPSPSILPTIAPISKPSANWPARLGHATIHQLLLVLGLFLLSYPDDYGAYTPGFMTLSTWIPKPYISDVQYRWWQSVGAIISLYAINNTPALRRPFVTPLAQYLGKISYAFYLVHGPILHSLGYIVMRRIWEKMGRYQQLPYEAAPGVVGVKLVANPEFSDAAFAWGLFLGWCVVLPVSIWAADLFWRFVDIPVVRFARRCENLVMGK</sequence>
<dbReference type="Proteomes" id="UP000799776">
    <property type="component" value="Unassembled WGS sequence"/>
</dbReference>
<dbReference type="InterPro" id="IPR050879">
    <property type="entry name" value="Acyltransferase_3"/>
</dbReference>
<proteinExistence type="predicted"/>
<feature type="domain" description="Acyltransferase 3" evidence="2">
    <location>
        <begin position="13"/>
        <end position="446"/>
    </location>
</feature>
<keyword evidence="4" id="KW-1185">Reference proteome</keyword>
<feature type="transmembrane region" description="Helical" evidence="1">
    <location>
        <begin position="112"/>
        <end position="133"/>
    </location>
</feature>
<dbReference type="InterPro" id="IPR002656">
    <property type="entry name" value="Acyl_transf_3_dom"/>
</dbReference>
<evidence type="ECO:0000313" key="3">
    <source>
        <dbReference type="EMBL" id="KAF2084789.1"/>
    </source>
</evidence>
<dbReference type="PANTHER" id="PTHR23028">
    <property type="entry name" value="ACETYLTRANSFERASE"/>
    <property type="match status" value="1"/>
</dbReference>
<dbReference type="PANTHER" id="PTHR23028:SF134">
    <property type="entry name" value="PUTATIVE (AFU_ORTHOLOGUE AFUA_4G08520)-RELATED"/>
    <property type="match status" value="1"/>
</dbReference>
<evidence type="ECO:0000313" key="4">
    <source>
        <dbReference type="Proteomes" id="UP000799776"/>
    </source>
</evidence>
<dbReference type="Pfam" id="PF01757">
    <property type="entry name" value="Acyl_transf_3"/>
    <property type="match status" value="1"/>
</dbReference>